<feature type="transmembrane region" description="Helical" evidence="2">
    <location>
        <begin position="75"/>
        <end position="94"/>
    </location>
</feature>
<dbReference type="InterPro" id="IPR040115">
    <property type="entry name" value="Lnp"/>
</dbReference>
<keyword evidence="2" id="KW-0256">Endoplasmic reticulum</keyword>
<evidence type="ECO:0000256" key="1">
    <source>
        <dbReference type="ARBA" id="ARBA00009940"/>
    </source>
</evidence>
<dbReference type="PANTHER" id="PTHR22166:SF12">
    <property type="entry name" value="ENDOPLASMIC RETICULUM JUNCTION FORMATION PROTEIN LUNAPARK"/>
    <property type="match status" value="1"/>
</dbReference>
<name>A0ABD2W620_9HYME</name>
<organism evidence="5 6">
    <name type="scientific">Trichogramma kaykai</name>
    <dbReference type="NCBI Taxonomy" id="54128"/>
    <lineage>
        <taxon>Eukaryota</taxon>
        <taxon>Metazoa</taxon>
        <taxon>Ecdysozoa</taxon>
        <taxon>Arthropoda</taxon>
        <taxon>Hexapoda</taxon>
        <taxon>Insecta</taxon>
        <taxon>Pterygota</taxon>
        <taxon>Neoptera</taxon>
        <taxon>Endopterygota</taxon>
        <taxon>Hymenoptera</taxon>
        <taxon>Apocrita</taxon>
        <taxon>Proctotrupomorpha</taxon>
        <taxon>Chalcidoidea</taxon>
        <taxon>Trichogrammatidae</taxon>
        <taxon>Trichogramma</taxon>
    </lineage>
</organism>
<keyword evidence="2" id="KW-0812">Transmembrane</keyword>
<dbReference type="Proteomes" id="UP001627154">
    <property type="component" value="Unassembled WGS sequence"/>
</dbReference>
<dbReference type="Pfam" id="PF10058">
    <property type="entry name" value="Zn_ribbon_10"/>
    <property type="match status" value="1"/>
</dbReference>
<keyword evidence="2" id="KW-1133">Transmembrane helix</keyword>
<comment type="caution">
    <text evidence="5">The sequence shown here is derived from an EMBL/GenBank/DDBJ whole genome shotgun (WGS) entry which is preliminary data.</text>
</comment>
<gene>
    <name evidence="5" type="ORF">TKK_016372</name>
</gene>
<protein>
    <recommendedName>
        <fullName evidence="2">Endoplasmic reticulum junction formation protein lunapark</fullName>
    </recommendedName>
</protein>
<dbReference type="GO" id="GO:0098826">
    <property type="term" value="C:endoplasmic reticulum tubular network membrane"/>
    <property type="evidence" value="ECO:0007669"/>
    <property type="project" value="UniProtKB-UniRule"/>
</dbReference>
<keyword evidence="2" id="KW-0863">Zinc-finger</keyword>
<keyword evidence="2" id="KW-0472">Membrane</keyword>
<evidence type="ECO:0000259" key="4">
    <source>
        <dbReference type="Pfam" id="PF10058"/>
    </source>
</evidence>
<dbReference type="PANTHER" id="PTHR22166">
    <property type="entry name" value="ENDOPLASMIC RETICULUM JUNCTION FORMATION PROTEIN LUNAPARK"/>
    <property type="match status" value="1"/>
</dbReference>
<feature type="compositionally biased region" description="Basic and acidic residues" evidence="3">
    <location>
        <begin position="344"/>
        <end position="381"/>
    </location>
</feature>
<dbReference type="InterPro" id="IPR019273">
    <property type="entry name" value="Lunapark_Znf"/>
</dbReference>
<comment type="domain">
    <text evidence="2">The C4-type zinc finger motif is necessary both for its ER three-way tubular junction localization and formation.</text>
</comment>
<dbReference type="GO" id="GO:1903373">
    <property type="term" value="P:positive regulation of endoplasmic reticulum tubular network organization"/>
    <property type="evidence" value="ECO:0007669"/>
    <property type="project" value="UniProtKB-UniRule"/>
</dbReference>
<comment type="function">
    <text evidence="2">Plays a role in determining ER morphology.</text>
</comment>
<evidence type="ECO:0000313" key="5">
    <source>
        <dbReference type="EMBL" id="KAL3388505.1"/>
    </source>
</evidence>
<comment type="similarity">
    <text evidence="1 2">Belongs to the lunapark family.</text>
</comment>
<proteinExistence type="inferred from homology"/>
<keyword evidence="6" id="KW-1185">Reference proteome</keyword>
<evidence type="ECO:0000256" key="3">
    <source>
        <dbReference type="SAM" id="MobiDB-lite"/>
    </source>
</evidence>
<keyword evidence="2" id="KW-0479">Metal-binding</keyword>
<feature type="compositionally biased region" description="Polar residues" evidence="3">
    <location>
        <begin position="317"/>
        <end position="341"/>
    </location>
</feature>
<sequence length="389" mass="44991">MGILLSRFRKKKTTLELLEELDKDIKVIEQYGQNTEQRHKKIVGTLIIYSIALYIITALVFYFRFFPAELYDQVFYMTPLLIFPILILFTKRIVSWYYKRKISKNHDKLQKMQTQKKKILEEVTETETYKKAKEILLKFAPDQLKITSPYKQSETPETPKFGTPQAIVPTMQPETELRRRTIISQNVLANKIISPGPIGNTAIGTPQRITGKLSNVATPTYKSPLPRPILPQQRNYVDKLIEYVVGDGPNNRYALICRQCDSHNGMALKEEFGYFAFRCCYCNFWNPARKQKPSAPKLECDNDAAIPRRLSFQMSKSTENLTQISTKSKISPENENSNEIRSQVLEKKEDKVDDAVKDEDNIKEENNEVKESPNEKSEDIKTTGNLLKF</sequence>
<dbReference type="AlphaFoldDB" id="A0ABD2W620"/>
<feature type="region of interest" description="Disordered" evidence="3">
    <location>
        <begin position="317"/>
        <end position="389"/>
    </location>
</feature>
<comment type="subcellular location">
    <subcellularLocation>
        <location evidence="2">Endoplasmic reticulum membrane</location>
        <topology evidence="2">Multi-pass membrane protein</topology>
    </subcellularLocation>
</comment>
<keyword evidence="2" id="KW-0862">Zinc</keyword>
<dbReference type="EMBL" id="JBJJXI010000130">
    <property type="protein sequence ID" value="KAL3388505.1"/>
    <property type="molecule type" value="Genomic_DNA"/>
</dbReference>
<evidence type="ECO:0000313" key="6">
    <source>
        <dbReference type="Proteomes" id="UP001627154"/>
    </source>
</evidence>
<dbReference type="GO" id="GO:0071788">
    <property type="term" value="P:endoplasmic reticulum tubular network maintenance"/>
    <property type="evidence" value="ECO:0007669"/>
    <property type="project" value="UniProtKB-UniRule"/>
</dbReference>
<reference evidence="5 6" key="1">
    <citation type="journal article" date="2024" name="bioRxiv">
        <title>A reference genome for Trichogramma kaykai: A tiny desert-dwelling parasitoid wasp with competing sex-ratio distorters.</title>
        <authorList>
            <person name="Culotta J."/>
            <person name="Lindsey A.R."/>
        </authorList>
    </citation>
    <scope>NUCLEOTIDE SEQUENCE [LARGE SCALE GENOMIC DNA]</scope>
    <source>
        <strain evidence="5 6">KSX58</strain>
    </source>
</reference>
<feature type="transmembrane region" description="Helical" evidence="2">
    <location>
        <begin position="42"/>
        <end position="63"/>
    </location>
</feature>
<accession>A0ABD2W620</accession>
<evidence type="ECO:0000256" key="2">
    <source>
        <dbReference type="RuleBase" id="RU367073"/>
    </source>
</evidence>
<dbReference type="GO" id="GO:0008270">
    <property type="term" value="F:zinc ion binding"/>
    <property type="evidence" value="ECO:0007669"/>
    <property type="project" value="UniProtKB-KW"/>
</dbReference>
<feature type="domain" description="Lunapark zinc ribbon" evidence="4">
    <location>
        <begin position="237"/>
        <end position="286"/>
    </location>
</feature>